<organism evidence="1">
    <name type="scientific">marine sediment metagenome</name>
    <dbReference type="NCBI Taxonomy" id="412755"/>
    <lineage>
        <taxon>unclassified sequences</taxon>
        <taxon>metagenomes</taxon>
        <taxon>ecological metagenomes</taxon>
    </lineage>
</organism>
<gene>
    <name evidence="1" type="ORF">LCGC14_1912730</name>
</gene>
<dbReference type="SUPFAM" id="SSF47794">
    <property type="entry name" value="Rad51 N-terminal domain-like"/>
    <property type="match status" value="1"/>
</dbReference>
<evidence type="ECO:0000313" key="1">
    <source>
        <dbReference type="EMBL" id="KKL89633.1"/>
    </source>
</evidence>
<accession>A0A0F9FTP5</accession>
<evidence type="ECO:0008006" key="2">
    <source>
        <dbReference type="Google" id="ProtNLM"/>
    </source>
</evidence>
<dbReference type="AlphaFoldDB" id="A0A0F9FTP5"/>
<dbReference type="EMBL" id="LAZR01020231">
    <property type="protein sequence ID" value="KKL89633.1"/>
    <property type="molecule type" value="Genomic_DNA"/>
</dbReference>
<reference evidence="1" key="1">
    <citation type="journal article" date="2015" name="Nature">
        <title>Complex archaea that bridge the gap between prokaryotes and eukaryotes.</title>
        <authorList>
            <person name="Spang A."/>
            <person name="Saw J.H."/>
            <person name="Jorgensen S.L."/>
            <person name="Zaremba-Niedzwiedzka K."/>
            <person name="Martijn J."/>
            <person name="Lind A.E."/>
            <person name="van Eijk R."/>
            <person name="Schleper C."/>
            <person name="Guy L."/>
            <person name="Ettema T.J."/>
        </authorList>
    </citation>
    <scope>NUCLEOTIDE SEQUENCE</scope>
</reference>
<protein>
    <recommendedName>
        <fullName evidence="2">DUF4332 domain-containing protein</fullName>
    </recommendedName>
</protein>
<dbReference type="Gene3D" id="1.10.150.20">
    <property type="entry name" value="5' to 3' exonuclease, C-terminal subdomain"/>
    <property type="match status" value="1"/>
</dbReference>
<proteinExistence type="predicted"/>
<sequence>MTELLVGAQHSIISGGIIELSKLKGVGDVRLQMLLNADINSVERLLSTSNDKLSKILKLREESIKKLKNNTVMFL</sequence>
<name>A0A0F9FTP5_9ZZZZ</name>
<comment type="caution">
    <text evidence="1">The sequence shown here is derived from an EMBL/GenBank/DDBJ whole genome shotgun (WGS) entry which is preliminary data.</text>
</comment>
<dbReference type="InterPro" id="IPR010995">
    <property type="entry name" value="DNA_repair_Rad51/TF_NusA_a-hlx"/>
</dbReference>
<dbReference type="GO" id="GO:0000166">
    <property type="term" value="F:nucleotide binding"/>
    <property type="evidence" value="ECO:0007669"/>
    <property type="project" value="InterPro"/>
</dbReference>